<comment type="catalytic activity">
    <reaction evidence="14">
        <text>(9Z)-octadecenoyl-CoA + H2O = (9Z)-octadecenoate + CoA + H(+)</text>
        <dbReference type="Rhea" id="RHEA:40139"/>
        <dbReference type="ChEBI" id="CHEBI:15377"/>
        <dbReference type="ChEBI" id="CHEBI:15378"/>
        <dbReference type="ChEBI" id="CHEBI:30823"/>
        <dbReference type="ChEBI" id="CHEBI:57287"/>
        <dbReference type="ChEBI" id="CHEBI:57387"/>
    </reaction>
    <physiologicalReaction direction="left-to-right" evidence="14">
        <dbReference type="Rhea" id="RHEA:40140"/>
    </physiologicalReaction>
</comment>
<evidence type="ECO:0000313" key="26">
    <source>
        <dbReference type="Proteomes" id="UP000465866"/>
    </source>
</evidence>
<comment type="catalytic activity">
    <reaction evidence="21">
        <text>decanoyl-CoA + H2O = decanoate + CoA + H(+)</text>
        <dbReference type="Rhea" id="RHEA:40059"/>
        <dbReference type="ChEBI" id="CHEBI:15377"/>
        <dbReference type="ChEBI" id="CHEBI:15378"/>
        <dbReference type="ChEBI" id="CHEBI:27689"/>
        <dbReference type="ChEBI" id="CHEBI:57287"/>
        <dbReference type="ChEBI" id="CHEBI:61430"/>
    </reaction>
    <physiologicalReaction direction="left-to-right" evidence="21">
        <dbReference type="Rhea" id="RHEA:40060"/>
    </physiologicalReaction>
</comment>
<evidence type="ECO:0000256" key="23">
    <source>
        <dbReference type="ARBA" id="ARBA00048180"/>
    </source>
</evidence>
<comment type="similarity">
    <text evidence="15">Belongs to the THEM4/THEM5 thioesterase family.</text>
</comment>
<evidence type="ECO:0000256" key="9">
    <source>
        <dbReference type="ARBA" id="ARBA00022946"/>
    </source>
</evidence>
<evidence type="ECO:0000256" key="17">
    <source>
        <dbReference type="ARBA" id="ARBA00040123"/>
    </source>
</evidence>
<dbReference type="InterPro" id="IPR029069">
    <property type="entry name" value="HotDog_dom_sf"/>
</dbReference>
<dbReference type="Pfam" id="PF03061">
    <property type="entry name" value="4HBT"/>
    <property type="match status" value="1"/>
</dbReference>
<comment type="catalytic activity">
    <reaction evidence="13">
        <text>(5Z,8Z,11Z,14Z)-eicosatetraenoyl-CoA + H2O = (5Z,8Z,11Z,14Z)-eicosatetraenoate + CoA + H(+)</text>
        <dbReference type="Rhea" id="RHEA:40151"/>
        <dbReference type="ChEBI" id="CHEBI:15377"/>
        <dbReference type="ChEBI" id="CHEBI:15378"/>
        <dbReference type="ChEBI" id="CHEBI:32395"/>
        <dbReference type="ChEBI" id="CHEBI:57287"/>
        <dbReference type="ChEBI" id="CHEBI:57368"/>
    </reaction>
    <physiologicalReaction direction="left-to-right" evidence="13">
        <dbReference type="Rhea" id="RHEA:40152"/>
    </physiologicalReaction>
</comment>
<keyword evidence="5" id="KW-0963">Cytoplasm</keyword>
<evidence type="ECO:0000256" key="14">
    <source>
        <dbReference type="ARBA" id="ARBA00037002"/>
    </source>
</evidence>
<keyword evidence="6" id="KW-0053">Apoptosis</keyword>
<dbReference type="EMBL" id="AP022569">
    <property type="protein sequence ID" value="BBX45231.1"/>
    <property type="molecule type" value="Genomic_DNA"/>
</dbReference>
<dbReference type="KEGG" id="mcoo:MCOO_12460"/>
<keyword evidence="11" id="KW-0472">Membrane</keyword>
<comment type="subcellular location">
    <subcellularLocation>
        <location evidence="3">Cell projection</location>
        <location evidence="3">Ruffle membrane</location>
    </subcellularLocation>
    <subcellularLocation>
        <location evidence="2">Cytoplasm</location>
    </subcellularLocation>
    <subcellularLocation>
        <location evidence="1">Membrane</location>
        <topology evidence="1">Peripheral membrane protein</topology>
    </subcellularLocation>
</comment>
<comment type="catalytic activity">
    <reaction evidence="22">
        <text>dodecanoyl-CoA + H2O = dodecanoate + CoA + H(+)</text>
        <dbReference type="Rhea" id="RHEA:30135"/>
        <dbReference type="ChEBI" id="CHEBI:15377"/>
        <dbReference type="ChEBI" id="CHEBI:15378"/>
        <dbReference type="ChEBI" id="CHEBI:18262"/>
        <dbReference type="ChEBI" id="CHEBI:57287"/>
        <dbReference type="ChEBI" id="CHEBI:57375"/>
    </reaction>
    <physiologicalReaction direction="left-to-right" evidence="22">
        <dbReference type="Rhea" id="RHEA:30136"/>
    </physiologicalReaction>
</comment>
<evidence type="ECO:0000259" key="24">
    <source>
        <dbReference type="Pfam" id="PF03061"/>
    </source>
</evidence>
<dbReference type="SUPFAM" id="SSF54637">
    <property type="entry name" value="Thioesterase/thiol ester dehydrase-isomerase"/>
    <property type="match status" value="1"/>
</dbReference>
<evidence type="ECO:0000256" key="22">
    <source>
        <dbReference type="ARBA" id="ARBA00048074"/>
    </source>
</evidence>
<evidence type="ECO:0000256" key="2">
    <source>
        <dbReference type="ARBA" id="ARBA00004496"/>
    </source>
</evidence>
<proteinExistence type="inferred from homology"/>
<dbReference type="PANTHER" id="PTHR12418">
    <property type="entry name" value="ACYL-COENZYME A THIOESTERASE THEM4"/>
    <property type="match status" value="1"/>
</dbReference>
<evidence type="ECO:0000256" key="20">
    <source>
        <dbReference type="ARBA" id="ARBA00047734"/>
    </source>
</evidence>
<name>A0A7I7KUI3_9MYCO</name>
<dbReference type="Proteomes" id="UP000465866">
    <property type="component" value="Chromosome"/>
</dbReference>
<evidence type="ECO:0000256" key="3">
    <source>
        <dbReference type="ARBA" id="ARBA00004632"/>
    </source>
</evidence>
<comment type="catalytic activity">
    <reaction evidence="23">
        <text>tetradecanoyl-CoA + H2O = tetradecanoate + CoA + H(+)</text>
        <dbReference type="Rhea" id="RHEA:40119"/>
        <dbReference type="ChEBI" id="CHEBI:15377"/>
        <dbReference type="ChEBI" id="CHEBI:15378"/>
        <dbReference type="ChEBI" id="CHEBI:30807"/>
        <dbReference type="ChEBI" id="CHEBI:57287"/>
        <dbReference type="ChEBI" id="CHEBI:57385"/>
    </reaction>
    <physiologicalReaction direction="left-to-right" evidence="23">
        <dbReference type="Rhea" id="RHEA:40120"/>
    </physiologicalReaction>
</comment>
<evidence type="ECO:0000256" key="10">
    <source>
        <dbReference type="ARBA" id="ARBA00023098"/>
    </source>
</evidence>
<dbReference type="GO" id="GO:0016020">
    <property type="term" value="C:membrane"/>
    <property type="evidence" value="ECO:0007669"/>
    <property type="project" value="UniProtKB-SubCell"/>
</dbReference>
<comment type="catalytic activity">
    <reaction evidence="19">
        <text>octanoyl-CoA + H2O = octanoate + CoA + H(+)</text>
        <dbReference type="Rhea" id="RHEA:30143"/>
        <dbReference type="ChEBI" id="CHEBI:15377"/>
        <dbReference type="ChEBI" id="CHEBI:15378"/>
        <dbReference type="ChEBI" id="CHEBI:25646"/>
        <dbReference type="ChEBI" id="CHEBI:57287"/>
        <dbReference type="ChEBI" id="CHEBI:57386"/>
    </reaction>
    <physiologicalReaction direction="left-to-right" evidence="19">
        <dbReference type="Rhea" id="RHEA:30144"/>
    </physiologicalReaction>
</comment>
<dbReference type="Gene3D" id="3.10.129.10">
    <property type="entry name" value="Hotdog Thioesterase"/>
    <property type="match status" value="1"/>
</dbReference>
<dbReference type="GO" id="GO:0016787">
    <property type="term" value="F:hydrolase activity"/>
    <property type="evidence" value="ECO:0007669"/>
    <property type="project" value="UniProtKB-KW"/>
</dbReference>
<keyword evidence="8" id="KW-0276">Fatty acid metabolism</keyword>
<sequence length="210" mass="22476">MNFSYEVMSDDDHARLMALYGPLTDDMRELIDAALRTEADPDAIATARAAVQAATDALRSKQRDDSQVVRYSVGGRPLVWNNAVIGLRNPIAPPLTIQHGDDGCSCWSEFTLNAAYEGPPGLVHGGVCALVLDHVLGEAASEGLTKPLFTGTITIRYVRGTPLGRLRAEAAVERTEGVKSFVSGHLSDGEGITAEAEGIFIKPAWARDAE</sequence>
<dbReference type="InterPro" id="IPR006683">
    <property type="entry name" value="Thioestr_dom"/>
</dbReference>
<evidence type="ECO:0000256" key="21">
    <source>
        <dbReference type="ARBA" id="ARBA00047969"/>
    </source>
</evidence>
<evidence type="ECO:0000256" key="12">
    <source>
        <dbReference type="ARBA" id="ARBA00023273"/>
    </source>
</evidence>
<keyword evidence="12" id="KW-0966">Cell projection</keyword>
<dbReference type="CDD" id="cd03443">
    <property type="entry name" value="PaaI_thioesterase"/>
    <property type="match status" value="1"/>
</dbReference>
<dbReference type="EC" id="3.1.2.2" evidence="16"/>
<evidence type="ECO:0000256" key="15">
    <source>
        <dbReference type="ARBA" id="ARBA00038456"/>
    </source>
</evidence>
<protein>
    <recommendedName>
        <fullName evidence="17">Acyl-coenzyme A thioesterase THEM4</fullName>
        <ecNumber evidence="16">3.1.2.2</ecNumber>
    </recommendedName>
    <alternativeName>
        <fullName evidence="18">Thioesterase superfamily member 4</fullName>
    </alternativeName>
</protein>
<dbReference type="InterPro" id="IPR052365">
    <property type="entry name" value="THEM4/THEM5_acyl-CoA_thioest"/>
</dbReference>
<dbReference type="AlphaFoldDB" id="A0A7I7KUI3"/>
<evidence type="ECO:0000256" key="4">
    <source>
        <dbReference type="ARBA" id="ARBA00022475"/>
    </source>
</evidence>
<evidence type="ECO:0000256" key="6">
    <source>
        <dbReference type="ARBA" id="ARBA00022703"/>
    </source>
</evidence>
<gene>
    <name evidence="25" type="ORF">MCOO_12460</name>
</gene>
<evidence type="ECO:0000256" key="7">
    <source>
        <dbReference type="ARBA" id="ARBA00022801"/>
    </source>
</evidence>
<evidence type="ECO:0000256" key="8">
    <source>
        <dbReference type="ARBA" id="ARBA00022832"/>
    </source>
</evidence>
<keyword evidence="10" id="KW-0443">Lipid metabolism</keyword>
<evidence type="ECO:0000256" key="11">
    <source>
        <dbReference type="ARBA" id="ARBA00023136"/>
    </source>
</evidence>
<evidence type="ECO:0000256" key="13">
    <source>
        <dbReference type="ARBA" id="ARBA00035852"/>
    </source>
</evidence>
<keyword evidence="7" id="KW-0378">Hydrolase</keyword>
<keyword evidence="4" id="KW-1003">Cell membrane</keyword>
<keyword evidence="9" id="KW-0809">Transit peptide</keyword>
<accession>A0A7I7KUI3</accession>
<evidence type="ECO:0000256" key="19">
    <source>
        <dbReference type="ARBA" id="ARBA00047588"/>
    </source>
</evidence>
<feature type="domain" description="Thioesterase" evidence="24">
    <location>
        <begin position="121"/>
        <end position="193"/>
    </location>
</feature>
<dbReference type="GO" id="GO:0005737">
    <property type="term" value="C:cytoplasm"/>
    <property type="evidence" value="ECO:0007669"/>
    <property type="project" value="UniProtKB-SubCell"/>
</dbReference>
<dbReference type="GO" id="GO:0006631">
    <property type="term" value="P:fatty acid metabolic process"/>
    <property type="evidence" value="ECO:0007669"/>
    <property type="project" value="UniProtKB-KW"/>
</dbReference>
<evidence type="ECO:0000313" key="25">
    <source>
        <dbReference type="EMBL" id="BBX45231.1"/>
    </source>
</evidence>
<organism evidence="25 26">
    <name type="scientific">Mycobacterium cookii</name>
    <dbReference type="NCBI Taxonomy" id="1775"/>
    <lineage>
        <taxon>Bacteria</taxon>
        <taxon>Bacillati</taxon>
        <taxon>Actinomycetota</taxon>
        <taxon>Actinomycetes</taxon>
        <taxon>Mycobacteriales</taxon>
        <taxon>Mycobacteriaceae</taxon>
        <taxon>Mycobacterium</taxon>
    </lineage>
</organism>
<evidence type="ECO:0000256" key="5">
    <source>
        <dbReference type="ARBA" id="ARBA00022490"/>
    </source>
</evidence>
<evidence type="ECO:0000256" key="16">
    <source>
        <dbReference type="ARBA" id="ARBA00038848"/>
    </source>
</evidence>
<reference evidence="25 26" key="1">
    <citation type="journal article" date="2019" name="Emerg. Microbes Infect.">
        <title>Comprehensive subspecies identification of 175 nontuberculous mycobacteria species based on 7547 genomic profiles.</title>
        <authorList>
            <person name="Matsumoto Y."/>
            <person name="Kinjo T."/>
            <person name="Motooka D."/>
            <person name="Nabeya D."/>
            <person name="Jung N."/>
            <person name="Uechi K."/>
            <person name="Horii T."/>
            <person name="Iida T."/>
            <person name="Fujita J."/>
            <person name="Nakamura S."/>
        </authorList>
    </citation>
    <scope>NUCLEOTIDE SEQUENCE [LARGE SCALE GENOMIC DNA]</scope>
    <source>
        <strain evidence="25 26">JCM 12404</strain>
    </source>
</reference>
<evidence type="ECO:0000256" key="1">
    <source>
        <dbReference type="ARBA" id="ARBA00004170"/>
    </source>
</evidence>
<dbReference type="PANTHER" id="PTHR12418:SF19">
    <property type="entry name" value="ACYL-COENZYME A THIOESTERASE THEM4"/>
    <property type="match status" value="1"/>
</dbReference>
<keyword evidence="26" id="KW-1185">Reference proteome</keyword>
<comment type="catalytic activity">
    <reaction evidence="20">
        <text>hexadecanoyl-CoA + H2O = hexadecanoate + CoA + H(+)</text>
        <dbReference type="Rhea" id="RHEA:16645"/>
        <dbReference type="ChEBI" id="CHEBI:7896"/>
        <dbReference type="ChEBI" id="CHEBI:15377"/>
        <dbReference type="ChEBI" id="CHEBI:15378"/>
        <dbReference type="ChEBI" id="CHEBI:57287"/>
        <dbReference type="ChEBI" id="CHEBI:57379"/>
        <dbReference type="EC" id="3.1.2.2"/>
    </reaction>
    <physiologicalReaction direction="left-to-right" evidence="20">
        <dbReference type="Rhea" id="RHEA:16646"/>
    </physiologicalReaction>
</comment>
<evidence type="ECO:0000256" key="18">
    <source>
        <dbReference type="ARBA" id="ARBA00043210"/>
    </source>
</evidence>